<protein>
    <submittedName>
        <fullName evidence="2">F-box-like protein</fullName>
    </submittedName>
</protein>
<dbReference type="PROSITE" id="PS50181">
    <property type="entry name" value="FBOX"/>
    <property type="match status" value="1"/>
</dbReference>
<sequence>MMGEQNPEEYSCATMRSTKHCGDGRSSICYLSDDLLIEILSRLPPRSLLGFKSVSKSWRSLISNAFSLRPLGPVSGLLYHSGSRSDPWYEKKGYIDLSDACNSNCMKPTEPWCCNSNCMEVIESWGGIFLRGSNNGLGKVHYCNGLFLLYSESIFPTRYHICNPAIDQCFALPEPPLHPNLKRFMSISTLAFEPRLSTHYKVVRFSSDIPCSESPIHVDIFSSKERKWIDPKVLPETLSLFKLHYSDSVFMNGALHFIIPPNNTLYSFDVEELSSRTIKLPKSPPTFDIHYFGKCQDHLFYINSAYDHSEMRIWMLQSFETGEWLLKHTILRENIEKLPVAATTHPHDGLPPRRLTFHPNLEYGASSFLSSSSSSSSSTSLFNETIMRISGCKITALIWGSSCYFDNDTLIEILSRLPQKTLLRVMCVSKSWRNLISKSLTSSPVSGFYYCTNTIRPKNKQKGYIHLTGTCNTNCGEAIESWAASLGTSDVNLTLAHYCNGLFLLSNEKDVPAAYHVCNPATNQCVALPEPPLDPNVKDPYMSLSVLAFDPDQSPHYKVLRFSGQDLVYVDIFSSKERRWIDCNVAIRAFSLLDMWFKDFIFMNGALHFLLRRDSLCSFHVEEVCIRAVKLPKARRSFFGGECIGKSEGHLFYSAYDSSEMHIWMLQDLETHEWVLKHTIHKEEIEKHPVAIVPEPRYYPFSLHPLTFHPDLEVIFIQIEGKIISYHFGSKKNKDDRLGEICTIEIHRYVNMAIPYKRCLYSLDEMREREQDR</sequence>
<evidence type="ECO:0000313" key="2">
    <source>
        <dbReference type="EMBL" id="RWR74730.1"/>
    </source>
</evidence>
<keyword evidence="3" id="KW-1185">Reference proteome</keyword>
<organism evidence="2 3">
    <name type="scientific">Cinnamomum micranthum f. kanehirae</name>
    <dbReference type="NCBI Taxonomy" id="337451"/>
    <lineage>
        <taxon>Eukaryota</taxon>
        <taxon>Viridiplantae</taxon>
        <taxon>Streptophyta</taxon>
        <taxon>Embryophyta</taxon>
        <taxon>Tracheophyta</taxon>
        <taxon>Spermatophyta</taxon>
        <taxon>Magnoliopsida</taxon>
        <taxon>Magnoliidae</taxon>
        <taxon>Laurales</taxon>
        <taxon>Lauraceae</taxon>
        <taxon>Cinnamomum</taxon>
    </lineage>
</organism>
<evidence type="ECO:0000259" key="1">
    <source>
        <dbReference type="PROSITE" id="PS50181"/>
    </source>
</evidence>
<dbReference type="STRING" id="337451.A0A3S3NT32"/>
<dbReference type="PANTHER" id="PTHR35546">
    <property type="entry name" value="F-BOX PROTEIN INTERACTION DOMAIN PROTEIN-RELATED"/>
    <property type="match status" value="1"/>
</dbReference>
<dbReference type="InterPro" id="IPR001810">
    <property type="entry name" value="F-box_dom"/>
</dbReference>
<dbReference type="CDD" id="cd22157">
    <property type="entry name" value="F-box_AtFBW1-like"/>
    <property type="match status" value="1"/>
</dbReference>
<dbReference type="Gene3D" id="1.20.1280.50">
    <property type="match status" value="2"/>
</dbReference>
<dbReference type="AlphaFoldDB" id="A0A3S3NT32"/>
<dbReference type="SMART" id="SM00256">
    <property type="entry name" value="FBOX"/>
    <property type="match status" value="2"/>
</dbReference>
<accession>A0A3S3NT32</accession>
<dbReference type="InterPro" id="IPR013187">
    <property type="entry name" value="F-box-assoc_dom_typ3"/>
</dbReference>
<dbReference type="Pfam" id="PF00646">
    <property type="entry name" value="F-box"/>
    <property type="match status" value="2"/>
</dbReference>
<dbReference type="Proteomes" id="UP000283530">
    <property type="component" value="Unassembled WGS sequence"/>
</dbReference>
<dbReference type="PANTHER" id="PTHR35546:SF25">
    <property type="entry name" value="F-BOX DOMAIN-CONTAINING PROTEIN"/>
    <property type="match status" value="1"/>
</dbReference>
<dbReference type="OrthoDB" id="605328at2759"/>
<reference evidence="2 3" key="1">
    <citation type="journal article" date="2019" name="Nat. Plants">
        <title>Stout camphor tree genome fills gaps in understanding of flowering plant genome evolution.</title>
        <authorList>
            <person name="Chaw S.M."/>
            <person name="Liu Y.C."/>
            <person name="Wu Y.W."/>
            <person name="Wang H.Y."/>
            <person name="Lin C.I."/>
            <person name="Wu C.S."/>
            <person name="Ke H.M."/>
            <person name="Chang L.Y."/>
            <person name="Hsu C.Y."/>
            <person name="Yang H.T."/>
            <person name="Sudianto E."/>
            <person name="Hsu M.H."/>
            <person name="Wu K.P."/>
            <person name="Wang L.N."/>
            <person name="Leebens-Mack J.H."/>
            <person name="Tsai I.J."/>
        </authorList>
    </citation>
    <scope>NUCLEOTIDE SEQUENCE [LARGE SCALE GENOMIC DNA]</scope>
    <source>
        <strain evidence="3">cv. Chaw 1501</strain>
        <tissue evidence="2">Young leaves</tissue>
    </source>
</reference>
<gene>
    <name evidence="2" type="ORF">CKAN_00307300</name>
</gene>
<dbReference type="Pfam" id="PF08268">
    <property type="entry name" value="FBA_3"/>
    <property type="match status" value="1"/>
</dbReference>
<dbReference type="InterPro" id="IPR006527">
    <property type="entry name" value="F-box-assoc_dom_typ1"/>
</dbReference>
<dbReference type="EMBL" id="QPKB01000001">
    <property type="protein sequence ID" value="RWR74730.1"/>
    <property type="molecule type" value="Genomic_DNA"/>
</dbReference>
<dbReference type="SUPFAM" id="SSF81383">
    <property type="entry name" value="F-box domain"/>
    <property type="match status" value="2"/>
</dbReference>
<evidence type="ECO:0000313" key="3">
    <source>
        <dbReference type="Proteomes" id="UP000283530"/>
    </source>
</evidence>
<dbReference type="InterPro" id="IPR055290">
    <property type="entry name" value="At3g26010-like"/>
</dbReference>
<name>A0A3S3NT32_9MAGN</name>
<dbReference type="Pfam" id="PF07734">
    <property type="entry name" value="FBA_1"/>
    <property type="match status" value="1"/>
</dbReference>
<dbReference type="NCBIfam" id="TIGR01640">
    <property type="entry name" value="F_box_assoc_1"/>
    <property type="match status" value="2"/>
</dbReference>
<dbReference type="InterPro" id="IPR036047">
    <property type="entry name" value="F-box-like_dom_sf"/>
</dbReference>
<dbReference type="InterPro" id="IPR017451">
    <property type="entry name" value="F-box-assoc_interact_dom"/>
</dbReference>
<feature type="domain" description="F-box" evidence="1">
    <location>
        <begin position="25"/>
        <end position="71"/>
    </location>
</feature>
<comment type="caution">
    <text evidence="2">The sequence shown here is derived from an EMBL/GenBank/DDBJ whole genome shotgun (WGS) entry which is preliminary data.</text>
</comment>
<proteinExistence type="predicted"/>